<sequence>MQPSFQYLFLAPTSLTDMHNQTPATIFKRFGNSCRDYFQFEQCHKYTTAAQNAKKVSTEDDDYVFIEAVRRKVQAPQRRKWRYLQ</sequence>
<gene>
    <name evidence="1" type="ORF">SS50377_20466</name>
</gene>
<reference evidence="1 2" key="1">
    <citation type="journal article" date="2014" name="PLoS Genet.">
        <title>The Genome of Spironucleus salmonicida Highlights a Fish Pathogen Adapted to Fluctuating Environments.</title>
        <authorList>
            <person name="Xu F."/>
            <person name="Jerlstrom-Hultqvist J."/>
            <person name="Einarsson E."/>
            <person name="Astvaldsson A."/>
            <person name="Svard S.G."/>
            <person name="Andersson J.O."/>
        </authorList>
    </citation>
    <scope>NUCLEOTIDE SEQUENCE [LARGE SCALE GENOMIC DNA]</scope>
    <source>
        <strain evidence="1 2">ATCC 50377</strain>
    </source>
</reference>
<dbReference type="KEGG" id="ssao:94294489"/>
<evidence type="ECO:0000313" key="1">
    <source>
        <dbReference type="EMBL" id="KAH0577116.1"/>
    </source>
</evidence>
<keyword evidence="2" id="KW-1185">Reference proteome</keyword>
<organism evidence="1 2">
    <name type="scientific">Spironucleus salmonicida</name>
    <dbReference type="NCBI Taxonomy" id="348837"/>
    <lineage>
        <taxon>Eukaryota</taxon>
        <taxon>Metamonada</taxon>
        <taxon>Diplomonadida</taxon>
        <taxon>Hexamitidae</taxon>
        <taxon>Hexamitinae</taxon>
        <taxon>Spironucleus</taxon>
    </lineage>
</organism>
<dbReference type="RefSeq" id="XP_067767889.1">
    <property type="nucleotide sequence ID" value="XM_067904407.1"/>
</dbReference>
<dbReference type="GeneID" id="94294489"/>
<protein>
    <submittedName>
        <fullName evidence="1">Uncharacterized protein</fullName>
    </submittedName>
</protein>
<name>A0A9P8S1V6_9EUKA</name>
<comment type="caution">
    <text evidence="1">The sequence shown here is derived from an EMBL/GenBank/DDBJ whole genome shotgun (WGS) entry which is preliminary data.</text>
</comment>
<dbReference type="AlphaFoldDB" id="A0A9P8S1V6"/>
<dbReference type="EMBL" id="AUWU02000001">
    <property type="protein sequence ID" value="KAH0577116.1"/>
    <property type="molecule type" value="Genomic_DNA"/>
</dbReference>
<accession>A0A9P8S1V6</accession>
<proteinExistence type="predicted"/>
<dbReference type="Proteomes" id="UP000018208">
    <property type="component" value="Unassembled WGS sequence"/>
</dbReference>
<evidence type="ECO:0000313" key="2">
    <source>
        <dbReference type="Proteomes" id="UP000018208"/>
    </source>
</evidence>